<dbReference type="InterPro" id="IPR023124">
    <property type="entry name" value="DUF3239_dom_sf"/>
</dbReference>
<evidence type="ECO:0000256" key="1">
    <source>
        <dbReference type="SAM" id="Phobius"/>
    </source>
</evidence>
<dbReference type="Proteomes" id="UP000183263">
    <property type="component" value="Unassembled WGS sequence"/>
</dbReference>
<organism evidence="2 3">
    <name type="scientific">Rhodococcus triatomae</name>
    <dbReference type="NCBI Taxonomy" id="300028"/>
    <lineage>
        <taxon>Bacteria</taxon>
        <taxon>Bacillati</taxon>
        <taxon>Actinomycetota</taxon>
        <taxon>Actinomycetes</taxon>
        <taxon>Mycobacteriales</taxon>
        <taxon>Nocardiaceae</taxon>
        <taxon>Rhodococcus</taxon>
    </lineage>
</organism>
<sequence length="206" mass="22628">MNQTLADMRRLQVSSGVVALALTVGAVVLFVVGDLWSTILGVVVAAAALTCIWLVLWVPRKVGSIEDLYANGPLVPAVVGTVHPRGVTLLSLIDVAKPGHGPTYALVTRNIPVRPKQRPRVGDRVPSVGLLNDRTKRNRDDTWEMVSLMPVEWGTRDVAVHARAEAQIPDVEWQFLASRIDEAEQIRTSRAQRQVLPIAELPDELR</sequence>
<dbReference type="AlphaFoldDB" id="A0A1G8AUS5"/>
<dbReference type="Pfam" id="PF11580">
    <property type="entry name" value="DUF3239"/>
    <property type="match status" value="1"/>
</dbReference>
<dbReference type="EMBL" id="FNDN01000001">
    <property type="protein sequence ID" value="SDH24762.1"/>
    <property type="molecule type" value="Genomic_DNA"/>
</dbReference>
<dbReference type="InterPro" id="IPR021632">
    <property type="entry name" value="DUF3239"/>
</dbReference>
<dbReference type="Gene3D" id="2.40.410.10">
    <property type="entry name" value="putative membrane protein from Corynebacterium diphtheriae superfamily"/>
    <property type="match status" value="1"/>
</dbReference>
<keyword evidence="1" id="KW-1133">Transmembrane helix</keyword>
<keyword evidence="1" id="KW-0812">Transmembrane</keyword>
<protein>
    <recommendedName>
        <fullName evidence="4">DUF3239 domain-containing protein</fullName>
    </recommendedName>
</protein>
<keyword evidence="1" id="KW-0472">Membrane</keyword>
<proteinExistence type="predicted"/>
<keyword evidence="3" id="KW-1185">Reference proteome</keyword>
<feature type="transmembrane region" description="Helical" evidence="1">
    <location>
        <begin position="38"/>
        <end position="58"/>
    </location>
</feature>
<accession>A0A1G8AUS5</accession>
<gene>
    <name evidence="2" type="ORF">SAMN05444695_101549</name>
</gene>
<evidence type="ECO:0000313" key="2">
    <source>
        <dbReference type="EMBL" id="SDH24762.1"/>
    </source>
</evidence>
<evidence type="ECO:0000313" key="3">
    <source>
        <dbReference type="Proteomes" id="UP000183263"/>
    </source>
</evidence>
<reference evidence="2 3" key="1">
    <citation type="submission" date="2016-10" db="EMBL/GenBank/DDBJ databases">
        <authorList>
            <person name="de Groot N.N."/>
        </authorList>
    </citation>
    <scope>NUCLEOTIDE SEQUENCE [LARGE SCALE GENOMIC DNA]</scope>
    <source>
        <strain evidence="2 3">DSM 44892</strain>
    </source>
</reference>
<evidence type="ECO:0008006" key="4">
    <source>
        <dbReference type="Google" id="ProtNLM"/>
    </source>
</evidence>
<feature type="transmembrane region" description="Helical" evidence="1">
    <location>
        <begin position="12"/>
        <end position="32"/>
    </location>
</feature>
<name>A0A1G8AUS5_9NOCA</name>